<reference evidence="1" key="1">
    <citation type="submission" date="2014-11" db="EMBL/GenBank/DDBJ databases">
        <authorList>
            <person name="Amaro Gonzalez C."/>
        </authorList>
    </citation>
    <scope>NUCLEOTIDE SEQUENCE</scope>
</reference>
<sequence length="67" mass="7271">MKSGSEISFSTTRLRSVLPDAHTQIAARAQIAPGLNLLEYQCYLQACQLSWTTNSDSLEDADGVLPS</sequence>
<name>A0A0E9QEQ8_ANGAN</name>
<dbReference type="AlphaFoldDB" id="A0A0E9QEQ8"/>
<dbReference type="EMBL" id="GBXM01093964">
    <property type="protein sequence ID" value="JAH14613.1"/>
    <property type="molecule type" value="Transcribed_RNA"/>
</dbReference>
<protein>
    <submittedName>
        <fullName evidence="1">Uncharacterized protein</fullName>
    </submittedName>
</protein>
<reference evidence="1" key="2">
    <citation type="journal article" date="2015" name="Fish Shellfish Immunol.">
        <title>Early steps in the European eel (Anguilla anguilla)-Vibrio vulnificus interaction in the gills: Role of the RtxA13 toxin.</title>
        <authorList>
            <person name="Callol A."/>
            <person name="Pajuelo D."/>
            <person name="Ebbesson L."/>
            <person name="Teles M."/>
            <person name="MacKenzie S."/>
            <person name="Amaro C."/>
        </authorList>
    </citation>
    <scope>NUCLEOTIDE SEQUENCE</scope>
</reference>
<evidence type="ECO:0000313" key="1">
    <source>
        <dbReference type="EMBL" id="JAH14613.1"/>
    </source>
</evidence>
<accession>A0A0E9QEQ8</accession>
<proteinExistence type="predicted"/>
<organism evidence="1">
    <name type="scientific">Anguilla anguilla</name>
    <name type="common">European freshwater eel</name>
    <name type="synonym">Muraena anguilla</name>
    <dbReference type="NCBI Taxonomy" id="7936"/>
    <lineage>
        <taxon>Eukaryota</taxon>
        <taxon>Metazoa</taxon>
        <taxon>Chordata</taxon>
        <taxon>Craniata</taxon>
        <taxon>Vertebrata</taxon>
        <taxon>Euteleostomi</taxon>
        <taxon>Actinopterygii</taxon>
        <taxon>Neopterygii</taxon>
        <taxon>Teleostei</taxon>
        <taxon>Anguilliformes</taxon>
        <taxon>Anguillidae</taxon>
        <taxon>Anguilla</taxon>
    </lineage>
</organism>